<dbReference type="SUPFAM" id="SSF48371">
    <property type="entry name" value="ARM repeat"/>
    <property type="match status" value="3"/>
</dbReference>
<evidence type="ECO:0000313" key="9">
    <source>
        <dbReference type="RefSeq" id="XP_025420879.1"/>
    </source>
</evidence>
<dbReference type="GeneID" id="112690983"/>
<evidence type="ECO:0000259" key="5">
    <source>
        <dbReference type="Pfam" id="PF13001"/>
    </source>
</evidence>
<evidence type="ECO:0000256" key="2">
    <source>
        <dbReference type="ARBA" id="ARBA00022490"/>
    </source>
</evidence>
<dbReference type="Gene3D" id="1.25.10.10">
    <property type="entry name" value="Leucine-rich Repeat Variant"/>
    <property type="match status" value="2"/>
</dbReference>
<feature type="domain" description="ECM29 ARM-like repeats" evidence="6">
    <location>
        <begin position="582"/>
        <end position="768"/>
    </location>
</feature>
<dbReference type="GO" id="GO:0000502">
    <property type="term" value="C:proteasome complex"/>
    <property type="evidence" value="ECO:0007669"/>
    <property type="project" value="UniProtKB-KW"/>
</dbReference>
<gene>
    <name evidence="9" type="primary">LOC112690983</name>
</gene>
<keyword evidence="4 9" id="KW-0647">Proteasome</keyword>
<evidence type="ECO:0000256" key="4">
    <source>
        <dbReference type="ARBA" id="ARBA00022942"/>
    </source>
</evidence>
<dbReference type="PANTHER" id="PTHR23346:SF19">
    <property type="entry name" value="PROTEASOME ADAPTER AND SCAFFOLD PROTEIN ECM29"/>
    <property type="match status" value="1"/>
</dbReference>
<dbReference type="InterPro" id="IPR011989">
    <property type="entry name" value="ARM-like"/>
</dbReference>
<organism evidence="8 9">
    <name type="scientific">Sipha flava</name>
    <name type="common">yellow sugarcane aphid</name>
    <dbReference type="NCBI Taxonomy" id="143950"/>
    <lineage>
        <taxon>Eukaryota</taxon>
        <taxon>Metazoa</taxon>
        <taxon>Ecdysozoa</taxon>
        <taxon>Arthropoda</taxon>
        <taxon>Hexapoda</taxon>
        <taxon>Insecta</taxon>
        <taxon>Pterygota</taxon>
        <taxon>Neoptera</taxon>
        <taxon>Paraneoptera</taxon>
        <taxon>Hemiptera</taxon>
        <taxon>Sternorrhyncha</taxon>
        <taxon>Aphidomorpha</taxon>
        <taxon>Aphidoidea</taxon>
        <taxon>Aphididae</taxon>
        <taxon>Sipha</taxon>
    </lineage>
</organism>
<feature type="domain" description="Proteasome component Ecm29 N-terminal" evidence="5">
    <location>
        <begin position="35"/>
        <end position="511"/>
    </location>
</feature>
<dbReference type="InterPro" id="IPR055444">
    <property type="entry name" value="ARM_ECM29"/>
</dbReference>
<evidence type="ECO:0000256" key="3">
    <source>
        <dbReference type="ARBA" id="ARBA00022737"/>
    </source>
</evidence>
<dbReference type="Pfam" id="PF13001">
    <property type="entry name" value="ECM29_N"/>
    <property type="match status" value="1"/>
</dbReference>
<dbReference type="OrthoDB" id="16066at2759"/>
<reference evidence="9" key="1">
    <citation type="submission" date="2025-08" db="UniProtKB">
        <authorList>
            <consortium name="RefSeq"/>
        </authorList>
    </citation>
    <scope>IDENTIFICATION</scope>
    <source>
        <tissue evidence="9">Whole body</tissue>
    </source>
</reference>
<keyword evidence="2" id="KW-0963">Cytoplasm</keyword>
<accession>A0A8B8GCD0</accession>
<evidence type="ECO:0000259" key="6">
    <source>
        <dbReference type="Pfam" id="PF23702"/>
    </source>
</evidence>
<dbReference type="Proteomes" id="UP000694846">
    <property type="component" value="Unplaced"/>
</dbReference>
<evidence type="ECO:0000256" key="1">
    <source>
        <dbReference type="ARBA" id="ARBA00004496"/>
    </source>
</evidence>
<protein>
    <submittedName>
        <fullName evidence="9">Proteasome adapter and scaffold protein ECM29 isoform X1</fullName>
    </submittedName>
</protein>
<keyword evidence="8" id="KW-1185">Reference proteome</keyword>
<dbReference type="GO" id="GO:0060090">
    <property type="term" value="F:molecular adaptor activity"/>
    <property type="evidence" value="ECO:0007669"/>
    <property type="project" value="InterPro"/>
</dbReference>
<sequence>MVTIFSHPVSRIASLYRLLTSIMSETNMDQELMLLERVFFRIGSADTDTQLSSCINNFLVPVLQKLSSPHESVRNKVFELLTHITRVVKQSPSIILPVDQLVKLLSTSTNNFVLNFTIVFVKMSFGRIDNNKKIELIPQLINSAAKNAIAHQESILLLIIGSLNKSNVQVASTGVAVIKDHSKLKTVMLQLMLDILLLPYKWNGSDEDPLAGFNTQSIKRLRLNIPLIFIDSDYHEQVKLGILGLIAANIFESQSVLVHSIIGAADTRYLVANSGDSELRKITCEIDWSKSSTMMPLYLLFSGTTGLNKQDTNNKKQPACVRIRLKILPSLCLSRGEESIIWPQCLHIIFDCWNGENTNQRLKNLALQFAQVIIQQKPAEVLLPATQVILNFGLLKLLKSPELDLNGKQMTYTLIGLLISKVPTAVKEDLELLTSFFDALIKEPSSDLKGSIRSSLISMCNAYKESSKLSSILKMLEHYCKMSDNLVKQVTTHYLSYLFPADDARSRLLLIQSHTSSVGETNLKKILYNVDEVGNLVGKNDSTLLLPRFPDMVMTVVENSNQYDSSALLEIAEYLSHCLTLSAGLPVTYNTLYHPSKQTPDICKYLSKVYQSDANIIESYVKLMLQLIQIKPSIIPLNNLLVCIAALPIELKDLFIKDLNTIQKLFVSSNEDMRKLSGILYGISLSALDETTFDKHIKALISSVTDKNRNKSLELYASLYALSSIHEYRFFNSKNVPLLIEQDTFSSLVLLLDDTSPLIVGAACDVIGAIGRLNPIPIEERNKAFLIKKLLSISFNNSTLSKIRNKGIKCTGLICVGETSSRSKDIIEAYLEKTKHTKDIEIHLSIGDSISCAILGPLSKMSRNFWTLTEEEYKKKIVVDISIDECDKLADYFLNNILEKVNSEDHPNSKQACCVWMYNVLNECHTLTSVNQKLARIQTAYVALLTEKNNYIRDIASKALIQVYEYEAEERKEQILKLLIKQLSEYMAVGNSVKDSSGGILSTYKELCSLVTDLNRPKLIYKFIQLANYNKKKEPQSKLDIDEQLNEQLPFIIPRLYRYQHDPTPIVQTSMSAIWSYLVLDTRLTVDKYYKEIYVDLVKNITCPDWRVRISVCQALPSFLQYTGDKIFTKCLDLTIEAWTQLIRVMDDIHEGTRKAATSTAKTLSKLCVNECTTNTQLLQLLLPIILDKGLYHTESSIRAVSMDMISQLIVNCGEQLKGDLAKLIIALLRGADKMESPDLGALSVMFGANPNTQEIIDSRRAAEARTLSSSDVLSKSLLYIDESVIHDLIPLLQDLLTTNIGLPIKVATSHFISLLITQKHQQLNSKFLDKILKPLMKGITDRNTTIRKSYASTIAVITTIAKESTVNKLILSLKDVYMENEDESIRQTVGYSLKGISQCEKPDLYLGSIIPLIFFATHYKQPESDEVVATDKSHDIWKELWEDNVHNTEGVLSRHLDSVYEFLGIAIKSSSWAMKAQAARSIGDAANILGRHLNEEHRNRFIETIKTGLAGRTWSGKEFLLEALLQLNLSSSDSAETCKNEEIVELVFNECKKENINYRMIALKTLGELLEKLKIDRFTQTYQLVMHIIQKSSEDSDVDNQSQNLKLKESLFSLVGKAWPYTLATQVEFGETVVAQCADHLKNNTRPLQLAIMGTLLKVIERLGFAQLHASHKHELKYILSHVRRTLHFSFGVPKNISLRKLSLEVYLLVITNLKNLRAVEELDSFMNLYNEFSMNFIADESPEVKLLIQKIKESIE</sequence>
<evidence type="ECO:0000259" key="7">
    <source>
        <dbReference type="Pfam" id="PF24492"/>
    </source>
</evidence>
<keyword evidence="3" id="KW-0677">Repeat</keyword>
<dbReference type="GO" id="GO:0036503">
    <property type="term" value="P:ERAD pathway"/>
    <property type="evidence" value="ECO:0007669"/>
    <property type="project" value="TreeGrafter"/>
</dbReference>
<dbReference type="Pfam" id="PF23731">
    <property type="entry name" value="ARM_ECM29_C"/>
    <property type="match status" value="1"/>
</dbReference>
<dbReference type="GO" id="GO:0043248">
    <property type="term" value="P:proteasome assembly"/>
    <property type="evidence" value="ECO:0007669"/>
    <property type="project" value="InterPro"/>
</dbReference>
<feature type="domain" description="Proteasome adapter and scaffold protein ECM29 HEAT-repeat" evidence="7">
    <location>
        <begin position="1217"/>
        <end position="1379"/>
    </location>
</feature>
<dbReference type="Pfam" id="PF23702">
    <property type="entry name" value="ARM_ECM29"/>
    <property type="match status" value="1"/>
</dbReference>
<dbReference type="InterPro" id="IPR016024">
    <property type="entry name" value="ARM-type_fold"/>
</dbReference>
<dbReference type="GO" id="GO:0005737">
    <property type="term" value="C:cytoplasm"/>
    <property type="evidence" value="ECO:0007669"/>
    <property type="project" value="UniProtKB-SubCell"/>
</dbReference>
<dbReference type="InterPro" id="IPR024372">
    <property type="entry name" value="Ecm29_N"/>
</dbReference>
<proteinExistence type="predicted"/>
<dbReference type="InterPro" id="IPR055443">
    <property type="entry name" value="HEAT_ECM29"/>
</dbReference>
<evidence type="ECO:0000313" key="8">
    <source>
        <dbReference type="Proteomes" id="UP000694846"/>
    </source>
</evidence>
<dbReference type="Pfam" id="PF24492">
    <property type="entry name" value="HEAT_ECM29"/>
    <property type="match status" value="1"/>
</dbReference>
<name>A0A8B8GCD0_9HEMI</name>
<dbReference type="GO" id="GO:0005634">
    <property type="term" value="C:nucleus"/>
    <property type="evidence" value="ECO:0007669"/>
    <property type="project" value="TreeGrafter"/>
</dbReference>
<comment type="subcellular location">
    <subcellularLocation>
        <location evidence="1">Cytoplasm</location>
    </subcellularLocation>
</comment>
<dbReference type="PANTHER" id="PTHR23346">
    <property type="entry name" value="TRANSLATIONAL ACTIVATOR GCN1-RELATED"/>
    <property type="match status" value="1"/>
</dbReference>
<dbReference type="RefSeq" id="XP_025420879.1">
    <property type="nucleotide sequence ID" value="XM_025565094.1"/>
</dbReference>